<feature type="domain" description="CMP/dCMP-type deaminase" evidence="3">
    <location>
        <begin position="7"/>
        <end position="117"/>
    </location>
</feature>
<keyword evidence="1" id="KW-0479">Metal-binding</keyword>
<keyword evidence="5" id="KW-1185">Reference proteome</keyword>
<dbReference type="SUPFAM" id="SSF53927">
    <property type="entry name" value="Cytidine deaminase-like"/>
    <property type="match status" value="1"/>
</dbReference>
<dbReference type="Proteomes" id="UP000510822">
    <property type="component" value="Chromosome"/>
</dbReference>
<evidence type="ECO:0000256" key="2">
    <source>
        <dbReference type="ARBA" id="ARBA00022833"/>
    </source>
</evidence>
<dbReference type="Pfam" id="PF00383">
    <property type="entry name" value="dCMP_cyt_deam_1"/>
    <property type="match status" value="1"/>
</dbReference>
<dbReference type="AlphaFoldDB" id="A0A7D5ZGU6"/>
<sequence>MFRAVEHPHPDFMLAALEQARLALAAGNLPIGAVIVHEGQIIARAHNAVDVPANDTQHAELLAIQSVAPFLAAHKHQCTLYTTLEPCMMCLGAIINVGIDALVIGAADTWVGALGLLAHGDYYRYKAESLVVSQGFMEQESQALLNEYVQRKGIRQHLAQSLK</sequence>
<gene>
    <name evidence="4" type="ORF">HZU75_09185</name>
</gene>
<organism evidence="4 5">
    <name type="scientific">Chitinibacter fontanus</name>
    <dbReference type="NCBI Taxonomy" id="1737446"/>
    <lineage>
        <taxon>Bacteria</taxon>
        <taxon>Pseudomonadati</taxon>
        <taxon>Pseudomonadota</taxon>
        <taxon>Betaproteobacteria</taxon>
        <taxon>Neisseriales</taxon>
        <taxon>Chitinibacteraceae</taxon>
        <taxon>Chitinibacter</taxon>
    </lineage>
</organism>
<dbReference type="InterPro" id="IPR016193">
    <property type="entry name" value="Cytidine_deaminase-like"/>
</dbReference>
<dbReference type="PANTHER" id="PTHR11079">
    <property type="entry name" value="CYTOSINE DEAMINASE FAMILY MEMBER"/>
    <property type="match status" value="1"/>
</dbReference>
<evidence type="ECO:0000259" key="3">
    <source>
        <dbReference type="PROSITE" id="PS51747"/>
    </source>
</evidence>
<dbReference type="GO" id="GO:0052717">
    <property type="term" value="F:tRNA-specific adenosine-34 deaminase activity"/>
    <property type="evidence" value="ECO:0007669"/>
    <property type="project" value="UniProtKB-EC"/>
</dbReference>
<dbReference type="Gene3D" id="3.40.140.10">
    <property type="entry name" value="Cytidine Deaminase, domain 2"/>
    <property type="match status" value="1"/>
</dbReference>
<dbReference type="EMBL" id="CP058952">
    <property type="protein sequence ID" value="QLI81689.1"/>
    <property type="molecule type" value="Genomic_DNA"/>
</dbReference>
<proteinExistence type="predicted"/>
<protein>
    <submittedName>
        <fullName evidence="4">Nucleoside deaminase</fullName>
    </submittedName>
</protein>
<name>A0A7D5ZGU6_9NEIS</name>
<keyword evidence="2" id="KW-0862">Zinc</keyword>
<accession>A0A7D5ZGU6</accession>
<evidence type="ECO:0000313" key="4">
    <source>
        <dbReference type="EMBL" id="QLI81689.1"/>
    </source>
</evidence>
<evidence type="ECO:0000313" key="5">
    <source>
        <dbReference type="Proteomes" id="UP000510822"/>
    </source>
</evidence>
<reference evidence="4 5" key="1">
    <citation type="journal article" date="2016" name="Int. J. Syst. Evol. Microbiol.">
        <title>Chitinibacter fontanus sp. nov., isolated from a spring.</title>
        <authorList>
            <person name="Sheu S.Y."/>
            <person name="Li Y.S."/>
            <person name="Young C.C."/>
            <person name="Chen W.M."/>
        </authorList>
    </citation>
    <scope>NUCLEOTIDE SEQUENCE [LARGE SCALE GENOMIC DNA]</scope>
    <source>
        <strain evidence="4 5">STM-7</strain>
    </source>
</reference>
<evidence type="ECO:0000256" key="1">
    <source>
        <dbReference type="ARBA" id="ARBA00022723"/>
    </source>
</evidence>
<dbReference type="InterPro" id="IPR016192">
    <property type="entry name" value="APOBEC/CMP_deaminase_Zn-bd"/>
</dbReference>
<dbReference type="PROSITE" id="PS00903">
    <property type="entry name" value="CYT_DCMP_DEAMINASES_1"/>
    <property type="match status" value="1"/>
</dbReference>
<dbReference type="CDD" id="cd01285">
    <property type="entry name" value="nucleoside_deaminase"/>
    <property type="match status" value="1"/>
</dbReference>
<dbReference type="KEGG" id="cfon:HZU75_09185"/>
<dbReference type="PANTHER" id="PTHR11079:SF162">
    <property type="entry name" value="RIBOFLAVIN BIOSYNTHESIS PROTEIN PYRD, CHLOROPLASTIC"/>
    <property type="match status" value="1"/>
</dbReference>
<dbReference type="GO" id="GO:0008270">
    <property type="term" value="F:zinc ion binding"/>
    <property type="evidence" value="ECO:0007669"/>
    <property type="project" value="InterPro"/>
</dbReference>
<dbReference type="PROSITE" id="PS51747">
    <property type="entry name" value="CYT_DCMP_DEAMINASES_2"/>
    <property type="match status" value="1"/>
</dbReference>
<dbReference type="GO" id="GO:0002100">
    <property type="term" value="P:tRNA wobble adenosine to inosine editing"/>
    <property type="evidence" value="ECO:0007669"/>
    <property type="project" value="InterPro"/>
</dbReference>
<dbReference type="InterPro" id="IPR002125">
    <property type="entry name" value="CMP_dCMP_dom"/>
</dbReference>
<dbReference type="RefSeq" id="WP_180305799.1">
    <property type="nucleotide sequence ID" value="NZ_CP058952.1"/>
</dbReference>